<evidence type="ECO:0000256" key="3">
    <source>
        <dbReference type="ARBA" id="ARBA00023002"/>
    </source>
</evidence>
<dbReference type="InterPro" id="IPR017972">
    <property type="entry name" value="Cyt_P450_CS"/>
</dbReference>
<dbReference type="PANTHER" id="PTHR46300:SF12">
    <property type="entry name" value="P450, PUTATIVE (EUROFUNG)-RELATED"/>
    <property type="match status" value="1"/>
</dbReference>
<name>A0A2G7FIY9_9EURO</name>
<accession>A0A2G7FIY9</accession>
<evidence type="ECO:0000256" key="5">
    <source>
        <dbReference type="PIRSR" id="PIRSR602401-1"/>
    </source>
</evidence>
<dbReference type="STRING" id="656916.A0A2G7FIY9"/>
<evidence type="ECO:0000313" key="8">
    <source>
        <dbReference type="Proteomes" id="UP000231358"/>
    </source>
</evidence>
<keyword evidence="4 5" id="KW-0408">Iron</keyword>
<dbReference type="AlphaFoldDB" id="A0A2G7FIY9"/>
<dbReference type="GO" id="GO:0020037">
    <property type="term" value="F:heme binding"/>
    <property type="evidence" value="ECO:0007669"/>
    <property type="project" value="InterPro"/>
</dbReference>
<evidence type="ECO:0000313" key="7">
    <source>
        <dbReference type="EMBL" id="PIG80489.1"/>
    </source>
</evidence>
<dbReference type="GO" id="GO:0004497">
    <property type="term" value="F:monooxygenase activity"/>
    <property type="evidence" value="ECO:0007669"/>
    <property type="project" value="UniProtKB-KW"/>
</dbReference>
<keyword evidence="6" id="KW-0503">Monooxygenase</keyword>
<feature type="binding site" description="axial binding residue" evidence="5">
    <location>
        <position position="442"/>
    </location>
    <ligand>
        <name>heme</name>
        <dbReference type="ChEBI" id="CHEBI:30413"/>
    </ligand>
    <ligandPart>
        <name>Fe</name>
        <dbReference type="ChEBI" id="CHEBI:18248"/>
    </ligandPart>
</feature>
<dbReference type="GO" id="GO:0005506">
    <property type="term" value="F:iron ion binding"/>
    <property type="evidence" value="ECO:0007669"/>
    <property type="project" value="InterPro"/>
</dbReference>
<dbReference type="InterPro" id="IPR002401">
    <property type="entry name" value="Cyt_P450_E_grp-I"/>
</dbReference>
<dbReference type="EMBL" id="NEXV01000612">
    <property type="protein sequence ID" value="PIG80489.1"/>
    <property type="molecule type" value="Genomic_DNA"/>
</dbReference>
<reference evidence="7 8" key="1">
    <citation type="submission" date="2017-05" db="EMBL/GenBank/DDBJ databases">
        <title>Genome sequence for an aflatoxigenic pathogen of Argentinian peanut, Aspergillus arachidicola.</title>
        <authorList>
            <person name="Moore G."/>
            <person name="Beltz S.B."/>
            <person name="Mack B.M."/>
        </authorList>
    </citation>
    <scope>NUCLEOTIDE SEQUENCE [LARGE SCALE GENOMIC DNA]</scope>
    <source>
        <strain evidence="7 8">CBS 117610</strain>
    </source>
</reference>
<dbReference type="PRINTS" id="PR00385">
    <property type="entry name" value="P450"/>
</dbReference>
<sequence>MPLPTLGSVLLGLAFLYFAKGVLLRKKILAPRPPGPKPKPIIGNLRDLPRPGQLEWTHWLKFKELYGPISSISMFDQTVVILNDHQVAFDLMEKRSAIYSSRPRMVFAAEIVGWEDVVTLQGYSDRFRSYRKAMHRVLGTRDLMSRFNSLQVVEVRRFLLRILQTPDELIQHIRTEAGAVILKIAYGYNIEPHGRDPLIDLANKSMENFSAVVKPGAWLTDCPEVNEHSEIPSNLVPSAGFKRTGYAWRKALLATIAKPYQLVKQHMRQGSYPPSYLASLLEQIDGEPTAEEELVSKWTAGALYAGGADTTVSSLSCFFLAMALYPEVQRNAQEEINRVVGPNKLPTFEDRDNLPYFDAMVKETLRWHPVGPMGVSHLVTEDDTYEGYSIPKGSLILPNIWGFTHDPKIYRDPETFRPERFLGDNPELDPHTLAFGFGRRICPGRLLADATMFLTIAQSLTVFNFSKPEGEDDLKAEFLPGVISHPAPYRLDITPRSAAHEALVRSVDVEHPWGREPRERAREGAVLMIRQCTS</sequence>
<proteinExistence type="inferred from homology"/>
<keyword evidence="5 6" id="KW-0349">Heme</keyword>
<dbReference type="InterPro" id="IPR050364">
    <property type="entry name" value="Cytochrome_P450_fung"/>
</dbReference>
<dbReference type="Gene3D" id="1.10.630.10">
    <property type="entry name" value="Cytochrome P450"/>
    <property type="match status" value="1"/>
</dbReference>
<dbReference type="InterPro" id="IPR036396">
    <property type="entry name" value="Cyt_P450_sf"/>
</dbReference>
<dbReference type="CDD" id="cd11065">
    <property type="entry name" value="CYP64-like"/>
    <property type="match status" value="1"/>
</dbReference>
<keyword evidence="2 5" id="KW-0479">Metal-binding</keyword>
<comment type="similarity">
    <text evidence="1 6">Belongs to the cytochrome P450 family.</text>
</comment>
<evidence type="ECO:0000256" key="6">
    <source>
        <dbReference type="RuleBase" id="RU000461"/>
    </source>
</evidence>
<dbReference type="PANTHER" id="PTHR46300">
    <property type="entry name" value="P450, PUTATIVE (EUROFUNG)-RELATED-RELATED"/>
    <property type="match status" value="1"/>
</dbReference>
<dbReference type="PROSITE" id="PS00086">
    <property type="entry name" value="CYTOCHROME_P450"/>
    <property type="match status" value="1"/>
</dbReference>
<dbReference type="InterPro" id="IPR001128">
    <property type="entry name" value="Cyt_P450"/>
</dbReference>
<gene>
    <name evidence="7" type="ORF">AARAC_001697</name>
</gene>
<keyword evidence="8" id="KW-1185">Reference proteome</keyword>
<dbReference type="PRINTS" id="PR00463">
    <property type="entry name" value="EP450I"/>
</dbReference>
<dbReference type="Pfam" id="PF00067">
    <property type="entry name" value="p450"/>
    <property type="match status" value="1"/>
</dbReference>
<dbReference type="Proteomes" id="UP000231358">
    <property type="component" value="Unassembled WGS sequence"/>
</dbReference>
<comment type="caution">
    <text evidence="7">The sequence shown here is derived from an EMBL/GenBank/DDBJ whole genome shotgun (WGS) entry which is preliminary data.</text>
</comment>
<evidence type="ECO:0000256" key="1">
    <source>
        <dbReference type="ARBA" id="ARBA00010617"/>
    </source>
</evidence>
<protein>
    <submittedName>
        <fullName evidence="7">O-methylsterigmatocystin oxidoreductase</fullName>
    </submittedName>
</protein>
<dbReference type="SUPFAM" id="SSF48264">
    <property type="entry name" value="Cytochrome P450"/>
    <property type="match status" value="1"/>
</dbReference>
<comment type="cofactor">
    <cofactor evidence="5">
        <name>heme</name>
        <dbReference type="ChEBI" id="CHEBI:30413"/>
    </cofactor>
</comment>
<evidence type="ECO:0000256" key="2">
    <source>
        <dbReference type="ARBA" id="ARBA00022723"/>
    </source>
</evidence>
<dbReference type="GO" id="GO:0016705">
    <property type="term" value="F:oxidoreductase activity, acting on paired donors, with incorporation or reduction of molecular oxygen"/>
    <property type="evidence" value="ECO:0007669"/>
    <property type="project" value="InterPro"/>
</dbReference>
<organism evidence="7 8">
    <name type="scientific">Aspergillus arachidicola</name>
    <dbReference type="NCBI Taxonomy" id="656916"/>
    <lineage>
        <taxon>Eukaryota</taxon>
        <taxon>Fungi</taxon>
        <taxon>Dikarya</taxon>
        <taxon>Ascomycota</taxon>
        <taxon>Pezizomycotina</taxon>
        <taxon>Eurotiomycetes</taxon>
        <taxon>Eurotiomycetidae</taxon>
        <taxon>Eurotiales</taxon>
        <taxon>Aspergillaceae</taxon>
        <taxon>Aspergillus</taxon>
        <taxon>Aspergillus subgen. Circumdati</taxon>
    </lineage>
</organism>
<evidence type="ECO:0000256" key="4">
    <source>
        <dbReference type="ARBA" id="ARBA00023004"/>
    </source>
</evidence>
<keyword evidence="3 6" id="KW-0560">Oxidoreductase</keyword>